<evidence type="ECO:0000313" key="3">
    <source>
        <dbReference type="Proteomes" id="UP000035880"/>
    </source>
</evidence>
<organism evidence="2 3">
    <name type="scientific">Drosophila simulans</name>
    <name type="common">Fruit fly</name>
    <dbReference type="NCBI Taxonomy" id="7240"/>
    <lineage>
        <taxon>Eukaryota</taxon>
        <taxon>Metazoa</taxon>
        <taxon>Ecdysozoa</taxon>
        <taxon>Arthropoda</taxon>
        <taxon>Hexapoda</taxon>
        <taxon>Insecta</taxon>
        <taxon>Pterygota</taxon>
        <taxon>Neoptera</taxon>
        <taxon>Endopterygota</taxon>
        <taxon>Diptera</taxon>
        <taxon>Brachycera</taxon>
        <taxon>Muscomorpha</taxon>
        <taxon>Ephydroidea</taxon>
        <taxon>Drosophilidae</taxon>
        <taxon>Drosophila</taxon>
        <taxon>Sophophora</taxon>
    </lineage>
</organism>
<accession>A0A0J9QXM0</accession>
<dbReference type="OrthoDB" id="7841836at2759"/>
<dbReference type="Bgee" id="FBgn0270583">
    <property type="expression patterns" value="Expressed in male reproductive system and 2 other cell types or tissues"/>
</dbReference>
<dbReference type="Proteomes" id="UP000035880">
    <property type="component" value="Chromosome 2L"/>
</dbReference>
<sequence>MIPNPIEIVCVHVVQPIIDFLDYMLMEVNFVAFLAAVACLGVIVGLILGIVTFIWFKMSRDEETKKTCAGDRMPANVKKND</sequence>
<keyword evidence="1" id="KW-0472">Membrane</keyword>
<dbReference type="EMBL" id="CM002910">
    <property type="protein sequence ID" value="KMY88489.1"/>
    <property type="molecule type" value="Genomic_DNA"/>
</dbReference>
<feature type="transmembrane region" description="Helical" evidence="1">
    <location>
        <begin position="30"/>
        <end position="56"/>
    </location>
</feature>
<gene>
    <name evidence="2" type="primary">Dsim\GD29293</name>
    <name evidence="2" type="ORF">Dsimw501_GD29293</name>
</gene>
<evidence type="ECO:0000313" key="2">
    <source>
        <dbReference type="EMBL" id="KMY88489.1"/>
    </source>
</evidence>
<name>A0A0J9QXM0_DROSI</name>
<proteinExistence type="predicted"/>
<evidence type="ECO:0000256" key="1">
    <source>
        <dbReference type="SAM" id="Phobius"/>
    </source>
</evidence>
<dbReference type="AlphaFoldDB" id="A0A0J9QXM0"/>
<keyword evidence="1" id="KW-0812">Transmembrane</keyword>
<protein>
    <submittedName>
        <fullName evidence="2">Uncharacterized protein</fullName>
    </submittedName>
</protein>
<dbReference type="KEGG" id="dsi:Dsimw501_GD29293"/>
<keyword evidence="1" id="KW-1133">Transmembrane helix</keyword>
<reference evidence="2 3" key="1">
    <citation type="journal article" date="2013" name="Genome Res.">
        <title>A second-generation assembly of the Drosophila simulans genome provides new insights into patterns of lineage-specific divergence.</title>
        <authorList>
            <person name="Hu T.T."/>
            <person name="Eisen M.B."/>
            <person name="Thornton K.R."/>
            <person name="Andolfatto P."/>
        </authorList>
    </citation>
    <scope>NUCLEOTIDE SEQUENCE [LARGE SCALE GENOMIC DNA]</scope>
    <source>
        <strain evidence="3">w501</strain>
    </source>
</reference>